<feature type="transmembrane region" description="Helical" evidence="1">
    <location>
        <begin position="173"/>
        <end position="192"/>
    </location>
</feature>
<feature type="transmembrane region" description="Helical" evidence="1">
    <location>
        <begin position="135"/>
        <end position="161"/>
    </location>
</feature>
<keyword evidence="3" id="KW-1185">Reference proteome</keyword>
<comment type="caution">
    <text evidence="2">The sequence shown here is derived from an EMBL/GenBank/DDBJ whole genome shotgun (WGS) entry which is preliminary data.</text>
</comment>
<feature type="transmembrane region" description="Helical" evidence="1">
    <location>
        <begin position="220"/>
        <end position="240"/>
    </location>
</feature>
<keyword evidence="1" id="KW-0812">Transmembrane</keyword>
<evidence type="ECO:0000313" key="3">
    <source>
        <dbReference type="Proteomes" id="UP000772434"/>
    </source>
</evidence>
<evidence type="ECO:0000256" key="1">
    <source>
        <dbReference type="SAM" id="Phobius"/>
    </source>
</evidence>
<dbReference type="AlphaFoldDB" id="A0A9P5Q0N6"/>
<proteinExistence type="predicted"/>
<accession>A0A9P5Q0N6</accession>
<feature type="transmembrane region" description="Helical" evidence="1">
    <location>
        <begin position="198"/>
        <end position="213"/>
    </location>
</feature>
<evidence type="ECO:0000313" key="2">
    <source>
        <dbReference type="EMBL" id="KAF9072896.1"/>
    </source>
</evidence>
<sequence>MPHPWDDFTDRNYLDIVNVIVYAASNLNIYLDPSKTRYITHLSPISWMYQIWNVIDVLLLGTMIYQFFLSGKQAIINGISWRLPVLGVLNIIYLNLRVARAYGVAFIFAVLIYATVTHIYYLIKKKYLLQSAADQLFVHIPFSVCHAWFTFLVVLAAFEAFDSNLQFGAGTKFSIFLALLFLEATAAAYAFYTPDGDIVATIVISALLFAIFEQQHSTFVRWLTFVFWLLSFVWVFKSAYDLFILSRERTRAHGNDLERAPLVNGT</sequence>
<keyword evidence="1" id="KW-1133">Transmembrane helix</keyword>
<dbReference type="OrthoDB" id="5586934at2759"/>
<protein>
    <submittedName>
        <fullName evidence="2">Uncharacterized protein</fullName>
    </submittedName>
</protein>
<feature type="transmembrane region" description="Helical" evidence="1">
    <location>
        <begin position="51"/>
        <end position="68"/>
    </location>
</feature>
<feature type="transmembrane region" description="Helical" evidence="1">
    <location>
        <begin position="101"/>
        <end position="123"/>
    </location>
</feature>
<reference evidence="2" key="1">
    <citation type="submission" date="2020-11" db="EMBL/GenBank/DDBJ databases">
        <authorList>
            <consortium name="DOE Joint Genome Institute"/>
            <person name="Ahrendt S."/>
            <person name="Riley R."/>
            <person name="Andreopoulos W."/>
            <person name="Labutti K."/>
            <person name="Pangilinan J."/>
            <person name="Ruiz-Duenas F.J."/>
            <person name="Barrasa J.M."/>
            <person name="Sanchez-Garcia M."/>
            <person name="Camarero S."/>
            <person name="Miyauchi S."/>
            <person name="Serrano A."/>
            <person name="Linde D."/>
            <person name="Babiker R."/>
            <person name="Drula E."/>
            <person name="Ayuso-Fernandez I."/>
            <person name="Pacheco R."/>
            <person name="Padilla G."/>
            <person name="Ferreira P."/>
            <person name="Barriuso J."/>
            <person name="Kellner H."/>
            <person name="Castanera R."/>
            <person name="Alfaro M."/>
            <person name="Ramirez L."/>
            <person name="Pisabarro A.G."/>
            <person name="Kuo A."/>
            <person name="Tritt A."/>
            <person name="Lipzen A."/>
            <person name="He G."/>
            <person name="Yan M."/>
            <person name="Ng V."/>
            <person name="Cullen D."/>
            <person name="Martin F."/>
            <person name="Rosso M.-N."/>
            <person name="Henrissat B."/>
            <person name="Hibbett D."/>
            <person name="Martinez A.T."/>
            <person name="Grigoriev I.V."/>
        </authorList>
    </citation>
    <scope>NUCLEOTIDE SEQUENCE</scope>
    <source>
        <strain evidence="2">AH 40177</strain>
    </source>
</reference>
<name>A0A9P5Q0N6_9AGAR</name>
<feature type="transmembrane region" description="Helical" evidence="1">
    <location>
        <begin position="74"/>
        <end position="94"/>
    </location>
</feature>
<organism evidence="2 3">
    <name type="scientific">Rhodocollybia butyracea</name>
    <dbReference type="NCBI Taxonomy" id="206335"/>
    <lineage>
        <taxon>Eukaryota</taxon>
        <taxon>Fungi</taxon>
        <taxon>Dikarya</taxon>
        <taxon>Basidiomycota</taxon>
        <taxon>Agaricomycotina</taxon>
        <taxon>Agaricomycetes</taxon>
        <taxon>Agaricomycetidae</taxon>
        <taxon>Agaricales</taxon>
        <taxon>Marasmiineae</taxon>
        <taxon>Omphalotaceae</taxon>
        <taxon>Rhodocollybia</taxon>
    </lineage>
</organism>
<dbReference type="EMBL" id="JADNRY010000021">
    <property type="protein sequence ID" value="KAF9072896.1"/>
    <property type="molecule type" value="Genomic_DNA"/>
</dbReference>
<keyword evidence="1" id="KW-0472">Membrane</keyword>
<dbReference type="Proteomes" id="UP000772434">
    <property type="component" value="Unassembled WGS sequence"/>
</dbReference>
<gene>
    <name evidence="2" type="ORF">BDP27DRAFT_1391165</name>
</gene>